<proteinExistence type="predicted"/>
<evidence type="ECO:0000256" key="1">
    <source>
        <dbReference type="SAM" id="MobiDB-lite"/>
    </source>
</evidence>
<sequence length="178" mass="20570">MANSLQQQLMKAGLADKKAARRAKQQKREDANRARREGGDEDAAERARRQRQEQAERDRQLEVQRQAEREEREKQAQLRQLIEAHRLPREQGEVGFRFVQERKVKTIYVTASQQTQLANGRLVLVALGEGYELVPAEVVDKIRERDESVVLVCNTPSANKQDEDDPYAGYEVPDDLMW</sequence>
<accession>A0A9Q3W676</accession>
<name>A0A9Q3W676_9GAMM</name>
<dbReference type="AlphaFoldDB" id="A0A9Q3W676"/>
<dbReference type="Pfam" id="PF09831">
    <property type="entry name" value="DUF2058"/>
    <property type="match status" value="1"/>
</dbReference>
<feature type="compositionally biased region" description="Acidic residues" evidence="1">
    <location>
        <begin position="162"/>
        <end position="178"/>
    </location>
</feature>
<gene>
    <name evidence="2" type="ORF">LZG35_12515</name>
</gene>
<dbReference type="InterPro" id="IPR018636">
    <property type="entry name" value="DUF2058"/>
</dbReference>
<reference evidence="2" key="1">
    <citation type="submission" date="2022-01" db="EMBL/GenBank/DDBJ databases">
        <authorList>
            <person name="Karlyshev A.V."/>
            <person name="Jaspars M."/>
        </authorList>
    </citation>
    <scope>NUCLEOTIDE SEQUENCE</scope>
    <source>
        <strain evidence="2">AGSA3-2</strain>
    </source>
</reference>
<comment type="caution">
    <text evidence="2">The sequence shown here is derived from an EMBL/GenBank/DDBJ whole genome shotgun (WGS) entry which is preliminary data.</text>
</comment>
<protein>
    <submittedName>
        <fullName evidence="2">DUF2058 domain-containing protein</fullName>
    </submittedName>
</protein>
<keyword evidence="3" id="KW-1185">Reference proteome</keyword>
<evidence type="ECO:0000313" key="3">
    <source>
        <dbReference type="Proteomes" id="UP001107961"/>
    </source>
</evidence>
<feature type="region of interest" description="Disordered" evidence="1">
    <location>
        <begin position="1"/>
        <end position="76"/>
    </location>
</feature>
<dbReference type="Proteomes" id="UP001107961">
    <property type="component" value="Unassembled WGS sequence"/>
</dbReference>
<feature type="region of interest" description="Disordered" evidence="1">
    <location>
        <begin position="155"/>
        <end position="178"/>
    </location>
</feature>
<feature type="compositionally biased region" description="Basic and acidic residues" evidence="1">
    <location>
        <begin position="26"/>
        <end position="76"/>
    </location>
</feature>
<organism evidence="2 3">
    <name type="scientific">Alloalcanivorax xenomutans</name>
    <dbReference type="NCBI Taxonomy" id="1094342"/>
    <lineage>
        <taxon>Bacteria</taxon>
        <taxon>Pseudomonadati</taxon>
        <taxon>Pseudomonadota</taxon>
        <taxon>Gammaproteobacteria</taxon>
        <taxon>Oceanospirillales</taxon>
        <taxon>Alcanivoracaceae</taxon>
        <taxon>Alloalcanivorax</taxon>
    </lineage>
</organism>
<dbReference type="EMBL" id="JAJVKT010000014">
    <property type="protein sequence ID" value="MCE7509466.1"/>
    <property type="molecule type" value="Genomic_DNA"/>
</dbReference>
<dbReference type="RefSeq" id="WP_055099844.1">
    <property type="nucleotide sequence ID" value="NZ_CZHF01000035.1"/>
</dbReference>
<evidence type="ECO:0000313" key="2">
    <source>
        <dbReference type="EMBL" id="MCE7509466.1"/>
    </source>
</evidence>